<gene>
    <name evidence="1" type="ORF">TNIN_170851</name>
</gene>
<evidence type="ECO:0000313" key="2">
    <source>
        <dbReference type="Proteomes" id="UP000886998"/>
    </source>
</evidence>
<protein>
    <submittedName>
        <fullName evidence="1">Uncharacterized protein</fullName>
    </submittedName>
</protein>
<dbReference type="AlphaFoldDB" id="A0A8X6K3B6"/>
<comment type="caution">
    <text evidence="1">The sequence shown here is derived from an EMBL/GenBank/DDBJ whole genome shotgun (WGS) entry which is preliminary data.</text>
</comment>
<evidence type="ECO:0000313" key="1">
    <source>
        <dbReference type="EMBL" id="GFS60815.1"/>
    </source>
</evidence>
<keyword evidence="2" id="KW-1185">Reference proteome</keyword>
<organism evidence="1 2">
    <name type="scientific">Trichonephila inaurata madagascariensis</name>
    <dbReference type="NCBI Taxonomy" id="2747483"/>
    <lineage>
        <taxon>Eukaryota</taxon>
        <taxon>Metazoa</taxon>
        <taxon>Ecdysozoa</taxon>
        <taxon>Arthropoda</taxon>
        <taxon>Chelicerata</taxon>
        <taxon>Arachnida</taxon>
        <taxon>Araneae</taxon>
        <taxon>Araneomorphae</taxon>
        <taxon>Entelegynae</taxon>
        <taxon>Araneoidea</taxon>
        <taxon>Nephilidae</taxon>
        <taxon>Trichonephila</taxon>
        <taxon>Trichonephila inaurata</taxon>
    </lineage>
</organism>
<dbReference type="Proteomes" id="UP000886998">
    <property type="component" value="Unassembled WGS sequence"/>
</dbReference>
<dbReference type="EMBL" id="BMAV01027611">
    <property type="protein sequence ID" value="GFS60815.1"/>
    <property type="molecule type" value="Genomic_DNA"/>
</dbReference>
<accession>A0A8X6K3B6</accession>
<reference evidence="1" key="1">
    <citation type="submission" date="2020-08" db="EMBL/GenBank/DDBJ databases">
        <title>Multicomponent nature underlies the extraordinary mechanical properties of spider dragline silk.</title>
        <authorList>
            <person name="Kono N."/>
            <person name="Nakamura H."/>
            <person name="Mori M."/>
            <person name="Yoshida Y."/>
            <person name="Ohtoshi R."/>
            <person name="Malay A.D."/>
            <person name="Moran D.A.P."/>
            <person name="Tomita M."/>
            <person name="Numata K."/>
            <person name="Arakawa K."/>
        </authorList>
    </citation>
    <scope>NUCLEOTIDE SEQUENCE</scope>
</reference>
<proteinExistence type="predicted"/>
<name>A0A8X6K3B6_9ARAC</name>
<sequence length="87" mass="9807">MHRFTPLPSALRNNLQTLWTLGLPRATHRPRAHFQTTQWQLGTRNARRSGVAPETSSLHGRDVSVVATQTVLQERWKRSGGPRPTTA</sequence>